<evidence type="ECO:0000313" key="1">
    <source>
        <dbReference type="EMBL" id="KHD07937.1"/>
    </source>
</evidence>
<dbReference type="Pfam" id="PF11848">
    <property type="entry name" value="DUF3368"/>
    <property type="match status" value="1"/>
</dbReference>
<sequence length="92" mass="10788">MIKSLPNKLNRGECEAIALAKNRQALLLCNDKRAIRYCQQEGIESINLPYLLRLFWTRKILSKAQVKHLIERMEQVENLVLKQTVYAKIFSE</sequence>
<dbReference type="AlphaFoldDB" id="A0A0A6PC93"/>
<dbReference type="EMBL" id="JSZA02000012">
    <property type="protein sequence ID" value="KHD07937.1"/>
    <property type="molecule type" value="Genomic_DNA"/>
</dbReference>
<dbReference type="Proteomes" id="UP000030428">
    <property type="component" value="Unassembled WGS sequence"/>
</dbReference>
<evidence type="ECO:0000313" key="2">
    <source>
        <dbReference type="Proteomes" id="UP000030428"/>
    </source>
</evidence>
<dbReference type="InterPro" id="IPR021799">
    <property type="entry name" value="PIN-like_prokaryotic"/>
</dbReference>
<accession>A0A0A6PC93</accession>
<comment type="caution">
    <text evidence="1">The sequence shown here is derived from an EMBL/GenBank/DDBJ whole genome shotgun (WGS) entry which is preliminary data.</text>
</comment>
<reference evidence="1 2" key="1">
    <citation type="journal article" date="2016" name="Front. Microbiol.">
        <title>Single-Cell (Meta-)Genomics of a Dimorphic Candidatus Thiomargarita nelsonii Reveals Genomic Plasticity.</title>
        <authorList>
            <person name="Flood B.E."/>
            <person name="Fliss P."/>
            <person name="Jones D.S."/>
            <person name="Dick G.J."/>
            <person name="Jain S."/>
            <person name="Kaster A.K."/>
            <person name="Winkel M."/>
            <person name="Mussmann M."/>
            <person name="Bailey J."/>
        </authorList>
    </citation>
    <scope>NUCLEOTIDE SEQUENCE [LARGE SCALE GENOMIC DNA]</scope>
    <source>
        <strain evidence="1">Hydrate Ridge</strain>
    </source>
</reference>
<gene>
    <name evidence="1" type="ORF">PN36_04555</name>
</gene>
<name>A0A0A6PC93_9GAMM</name>
<protein>
    <submittedName>
        <fullName evidence="1">Uncharacterized protein</fullName>
    </submittedName>
</protein>
<keyword evidence="2" id="KW-1185">Reference proteome</keyword>
<proteinExistence type="predicted"/>
<organism evidence="1 2">
    <name type="scientific">Candidatus Thiomargarita nelsonii</name>
    <dbReference type="NCBI Taxonomy" id="1003181"/>
    <lineage>
        <taxon>Bacteria</taxon>
        <taxon>Pseudomonadati</taxon>
        <taxon>Pseudomonadota</taxon>
        <taxon>Gammaproteobacteria</taxon>
        <taxon>Thiotrichales</taxon>
        <taxon>Thiotrichaceae</taxon>
        <taxon>Thiomargarita</taxon>
    </lineage>
</organism>